<dbReference type="RefSeq" id="WP_157178877.1">
    <property type="nucleotide sequence ID" value="NZ_JACAWY010000001.1"/>
</dbReference>
<name>A0ABU8PSP9_9GAMM</name>
<dbReference type="InterPro" id="IPR011250">
    <property type="entry name" value="OMP/PagP_B-barrel"/>
</dbReference>
<dbReference type="EMBL" id="JBBGZW010000001">
    <property type="protein sequence ID" value="MEJ5045786.1"/>
    <property type="molecule type" value="Genomic_DNA"/>
</dbReference>
<feature type="chain" id="PRO_5045727151" evidence="1">
    <location>
        <begin position="20"/>
        <end position="181"/>
    </location>
</feature>
<protein>
    <submittedName>
        <fullName evidence="2">YfaZ family outer membrane protein</fullName>
    </submittedName>
</protein>
<reference evidence="2 3" key="1">
    <citation type="submission" date="2023-12" db="EMBL/GenBank/DDBJ databases">
        <title>Gut-associated functions are favored during microbiome assembly across C. elegans life.</title>
        <authorList>
            <person name="Zimmermann J."/>
        </authorList>
    </citation>
    <scope>NUCLEOTIDE SEQUENCE [LARGE SCALE GENOMIC DNA]</scope>
    <source>
        <strain evidence="2 3">BIGb0393</strain>
    </source>
</reference>
<dbReference type="Proteomes" id="UP001362100">
    <property type="component" value="Unassembled WGS sequence"/>
</dbReference>
<keyword evidence="3" id="KW-1185">Reference proteome</keyword>
<evidence type="ECO:0000313" key="2">
    <source>
        <dbReference type="EMBL" id="MEJ5045786.1"/>
    </source>
</evidence>
<dbReference type="SUPFAM" id="SSF56925">
    <property type="entry name" value="OMPA-like"/>
    <property type="match status" value="1"/>
</dbReference>
<evidence type="ECO:0000313" key="3">
    <source>
        <dbReference type="Proteomes" id="UP001362100"/>
    </source>
</evidence>
<comment type="caution">
    <text evidence="2">The sequence shown here is derived from an EMBL/GenBank/DDBJ whole genome shotgun (WGS) entry which is preliminary data.</text>
</comment>
<sequence length="181" mass="19801">MKKHYLVLGLTMASTGISAAEMGVKGGSDFFAAAINSEKTTSGLQYGAEYINGHRQTQLVEANLGYGFKLGELQVAPRVGMFWADLDTGKSSSQGANAGIRLMAPLPYAGQTWLYLDYSLAPDITTRNLHHLHQLEAGIYYQPASWLTLSSGYRYLSSDGKYGEKDQRLIDGLFIGAAYRF</sequence>
<gene>
    <name evidence="2" type="ORF">WH298_11355</name>
</gene>
<dbReference type="Pfam" id="PF07437">
    <property type="entry name" value="YfaZ"/>
    <property type="match status" value="1"/>
</dbReference>
<keyword evidence="1" id="KW-0732">Signal</keyword>
<feature type="signal peptide" evidence="1">
    <location>
        <begin position="1"/>
        <end position="19"/>
    </location>
</feature>
<dbReference type="InterPro" id="IPR009998">
    <property type="entry name" value="YfaZ"/>
</dbReference>
<evidence type="ECO:0000256" key="1">
    <source>
        <dbReference type="SAM" id="SignalP"/>
    </source>
</evidence>
<organism evidence="2 3">
    <name type="scientific">Pantoea nemavictus</name>
    <dbReference type="NCBI Taxonomy" id="2726955"/>
    <lineage>
        <taxon>Bacteria</taxon>
        <taxon>Pseudomonadati</taxon>
        <taxon>Pseudomonadota</taxon>
        <taxon>Gammaproteobacteria</taxon>
        <taxon>Enterobacterales</taxon>
        <taxon>Erwiniaceae</taxon>
        <taxon>Pantoea</taxon>
    </lineage>
</organism>
<proteinExistence type="predicted"/>
<accession>A0ABU8PSP9</accession>